<organism evidence="1 2">
    <name type="scientific">Entomophthora muscae</name>
    <dbReference type="NCBI Taxonomy" id="34485"/>
    <lineage>
        <taxon>Eukaryota</taxon>
        <taxon>Fungi</taxon>
        <taxon>Fungi incertae sedis</taxon>
        <taxon>Zoopagomycota</taxon>
        <taxon>Entomophthoromycotina</taxon>
        <taxon>Entomophthoromycetes</taxon>
        <taxon>Entomophthorales</taxon>
        <taxon>Entomophthoraceae</taxon>
        <taxon>Entomophthora</taxon>
    </lineage>
</organism>
<protein>
    <submittedName>
        <fullName evidence="1">Uncharacterized protein</fullName>
    </submittedName>
</protein>
<evidence type="ECO:0000313" key="2">
    <source>
        <dbReference type="Proteomes" id="UP001165960"/>
    </source>
</evidence>
<name>A0ACC2SWS4_9FUNG</name>
<comment type="caution">
    <text evidence="1">The sequence shown here is derived from an EMBL/GenBank/DDBJ whole genome shotgun (WGS) entry which is preliminary data.</text>
</comment>
<evidence type="ECO:0000313" key="1">
    <source>
        <dbReference type="EMBL" id="KAJ9066750.1"/>
    </source>
</evidence>
<sequence length="108" mass="12236">MMGRTDLGSAGLYCSFPNAHPFLRFQYPQATPKYVLQGTHGTTQYFLLSNQRLGYPPYAFPWAKNPPIRYQLSPALLELQDSSRLNTPTGYSKAPVKSFIQSPTHYPH</sequence>
<proteinExistence type="predicted"/>
<accession>A0ACC2SWS4</accession>
<gene>
    <name evidence="1" type="ORF">DSO57_1006361</name>
</gene>
<dbReference type="Proteomes" id="UP001165960">
    <property type="component" value="Unassembled WGS sequence"/>
</dbReference>
<reference evidence="1" key="1">
    <citation type="submission" date="2022-04" db="EMBL/GenBank/DDBJ databases">
        <title>Genome of the entomopathogenic fungus Entomophthora muscae.</title>
        <authorList>
            <person name="Elya C."/>
            <person name="Lovett B.R."/>
            <person name="Lee E."/>
            <person name="Macias A.M."/>
            <person name="Hajek A.E."/>
            <person name="De Bivort B.L."/>
            <person name="Kasson M.T."/>
            <person name="De Fine Licht H.H."/>
            <person name="Stajich J.E."/>
        </authorList>
    </citation>
    <scope>NUCLEOTIDE SEQUENCE</scope>
    <source>
        <strain evidence="1">Berkeley</strain>
    </source>
</reference>
<dbReference type="EMBL" id="QTSX02004278">
    <property type="protein sequence ID" value="KAJ9066750.1"/>
    <property type="molecule type" value="Genomic_DNA"/>
</dbReference>
<keyword evidence="2" id="KW-1185">Reference proteome</keyword>